<dbReference type="InterPro" id="IPR001478">
    <property type="entry name" value="PDZ"/>
</dbReference>
<dbReference type="InterPro" id="IPR035601">
    <property type="entry name" value="MPP5_SH3"/>
</dbReference>
<evidence type="ECO:0000256" key="2">
    <source>
        <dbReference type="ARBA" id="ARBA00022443"/>
    </source>
</evidence>
<dbReference type="Gene3D" id="1.10.287.650">
    <property type="entry name" value="L27 domain"/>
    <property type="match status" value="1"/>
</dbReference>
<dbReference type="SUPFAM" id="SSF50044">
    <property type="entry name" value="SH3-domain"/>
    <property type="match status" value="1"/>
</dbReference>
<proteinExistence type="inferred from homology"/>
<dbReference type="EMBL" id="JAIWYP010000003">
    <property type="protein sequence ID" value="KAH3853111.1"/>
    <property type="molecule type" value="Genomic_DNA"/>
</dbReference>
<gene>
    <name evidence="9" type="ORF">DPMN_095634</name>
</gene>
<feature type="domain" description="PDZ" evidence="8">
    <location>
        <begin position="185"/>
        <end position="266"/>
    </location>
</feature>
<dbReference type="PROSITE" id="PS50106">
    <property type="entry name" value="PDZ"/>
    <property type="match status" value="2"/>
</dbReference>
<reference evidence="9" key="2">
    <citation type="submission" date="2020-11" db="EMBL/GenBank/DDBJ databases">
        <authorList>
            <person name="McCartney M.A."/>
            <person name="Auch B."/>
            <person name="Kono T."/>
            <person name="Mallez S."/>
            <person name="Becker A."/>
            <person name="Gohl D.M."/>
            <person name="Silverstein K.A.T."/>
            <person name="Koren S."/>
            <person name="Bechman K.B."/>
            <person name="Herman A."/>
            <person name="Abrahante J.E."/>
            <person name="Garbe J."/>
        </authorList>
    </citation>
    <scope>NUCLEOTIDE SEQUENCE</scope>
    <source>
        <strain evidence="9">Duluth1</strain>
        <tissue evidence="9">Whole animal</tissue>
    </source>
</reference>
<dbReference type="CDD" id="cd06798">
    <property type="entry name" value="PDZ_MPP5-like"/>
    <property type="match status" value="1"/>
</dbReference>
<evidence type="ECO:0000256" key="5">
    <source>
        <dbReference type="SAM" id="MobiDB-lite"/>
    </source>
</evidence>
<comment type="similarity">
    <text evidence="1">Belongs to the MAGUK family.</text>
</comment>
<dbReference type="InterPro" id="IPR008144">
    <property type="entry name" value="Guanylate_kin-like_dom"/>
</dbReference>
<feature type="domain" description="PDZ" evidence="8">
    <location>
        <begin position="706"/>
        <end position="785"/>
    </location>
</feature>
<dbReference type="InterPro" id="IPR036034">
    <property type="entry name" value="PDZ_sf"/>
</dbReference>
<dbReference type="SUPFAM" id="SSF52540">
    <property type="entry name" value="P-loop containing nucleoside triphosphate hydrolases"/>
    <property type="match status" value="1"/>
</dbReference>
<dbReference type="Gene3D" id="2.30.42.10">
    <property type="match status" value="2"/>
</dbReference>
<dbReference type="Gene3D" id="2.30.30.40">
    <property type="entry name" value="SH3 Domains"/>
    <property type="match status" value="1"/>
</dbReference>
<feature type="region of interest" description="Disordered" evidence="5">
    <location>
        <begin position="872"/>
        <end position="903"/>
    </location>
</feature>
<dbReference type="CDD" id="cd00136">
    <property type="entry name" value="PDZ_canonical"/>
    <property type="match status" value="1"/>
</dbReference>
<dbReference type="Pfam" id="PF00625">
    <property type="entry name" value="Guanylate_kin"/>
    <property type="match status" value="1"/>
</dbReference>
<evidence type="ECO:0000256" key="3">
    <source>
        <dbReference type="PROSITE-ProRule" id="PRU00192"/>
    </source>
</evidence>
<feature type="compositionally biased region" description="Low complexity" evidence="5">
    <location>
        <begin position="449"/>
        <end position="462"/>
    </location>
</feature>
<reference evidence="9" key="1">
    <citation type="journal article" date="2019" name="bioRxiv">
        <title>The Genome of the Zebra Mussel, Dreissena polymorpha: A Resource for Invasive Species Research.</title>
        <authorList>
            <person name="McCartney M.A."/>
            <person name="Auch B."/>
            <person name="Kono T."/>
            <person name="Mallez S."/>
            <person name="Zhang Y."/>
            <person name="Obille A."/>
            <person name="Becker A."/>
            <person name="Abrahante J.E."/>
            <person name="Garbe J."/>
            <person name="Badalamenti J.P."/>
            <person name="Herman A."/>
            <person name="Mangelson H."/>
            <person name="Liachko I."/>
            <person name="Sullivan S."/>
            <person name="Sone E.D."/>
            <person name="Koren S."/>
            <person name="Silverstein K.A.T."/>
            <person name="Beckman K.B."/>
            <person name="Gohl D.M."/>
        </authorList>
    </citation>
    <scope>NUCLEOTIDE SEQUENCE</scope>
    <source>
        <strain evidence="9">Duluth1</strain>
        <tissue evidence="9">Whole animal</tissue>
    </source>
</reference>
<dbReference type="Pfam" id="PF07653">
    <property type="entry name" value="SH3_2"/>
    <property type="match status" value="1"/>
</dbReference>
<dbReference type="Gene3D" id="3.40.50.300">
    <property type="entry name" value="P-loop containing nucleotide triphosphate hydrolases"/>
    <property type="match status" value="1"/>
</dbReference>
<dbReference type="Pfam" id="PF00595">
    <property type="entry name" value="PDZ"/>
    <property type="match status" value="2"/>
</dbReference>
<keyword evidence="2 3" id="KW-0728">SH3 domain</keyword>
<keyword evidence="4" id="KW-0175">Coiled coil</keyword>
<keyword evidence="10" id="KW-1185">Reference proteome</keyword>
<feature type="coiled-coil region" evidence="4">
    <location>
        <begin position="487"/>
        <end position="514"/>
    </location>
</feature>
<dbReference type="InterPro" id="IPR036028">
    <property type="entry name" value="SH3-like_dom_sf"/>
</dbReference>
<evidence type="ECO:0000256" key="1">
    <source>
        <dbReference type="ARBA" id="ARBA00007014"/>
    </source>
</evidence>
<dbReference type="InterPro" id="IPR008145">
    <property type="entry name" value="GK/Ca_channel_bsu"/>
</dbReference>
<dbReference type="PROSITE" id="PS50052">
    <property type="entry name" value="GUANYLATE_KINASE_2"/>
    <property type="match status" value="1"/>
</dbReference>
<evidence type="ECO:0000313" key="9">
    <source>
        <dbReference type="EMBL" id="KAH3853111.1"/>
    </source>
</evidence>
<dbReference type="PANTHER" id="PTHR23122">
    <property type="entry name" value="MEMBRANE-ASSOCIATED GUANYLATE KINASE MAGUK"/>
    <property type="match status" value="1"/>
</dbReference>
<comment type="caution">
    <text evidence="9">The sequence shown here is derived from an EMBL/GenBank/DDBJ whole genome shotgun (WGS) entry which is preliminary data.</text>
</comment>
<name>A0A9D4R2Y2_DREPO</name>
<evidence type="ECO:0008006" key="11">
    <source>
        <dbReference type="Google" id="ProtNLM"/>
    </source>
</evidence>
<dbReference type="InterPro" id="IPR050716">
    <property type="entry name" value="MAGUK"/>
</dbReference>
<dbReference type="Proteomes" id="UP000828390">
    <property type="component" value="Unassembled WGS sequence"/>
</dbReference>
<accession>A0A9D4R2Y2</accession>
<evidence type="ECO:0000259" key="7">
    <source>
        <dbReference type="PROSITE" id="PS50052"/>
    </source>
</evidence>
<dbReference type="SUPFAM" id="SSF50156">
    <property type="entry name" value="PDZ domain-like"/>
    <property type="match status" value="2"/>
</dbReference>
<dbReference type="SMART" id="SM00228">
    <property type="entry name" value="PDZ"/>
    <property type="match status" value="2"/>
</dbReference>
<dbReference type="InterPro" id="IPR001452">
    <property type="entry name" value="SH3_domain"/>
</dbReference>
<feature type="region of interest" description="Disordered" evidence="5">
    <location>
        <begin position="440"/>
        <end position="483"/>
    </location>
</feature>
<dbReference type="InterPro" id="IPR027417">
    <property type="entry name" value="P-loop_NTPase"/>
</dbReference>
<dbReference type="CDD" id="cd12036">
    <property type="entry name" value="SH3_MPP5"/>
    <property type="match status" value="1"/>
</dbReference>
<evidence type="ECO:0000313" key="10">
    <source>
        <dbReference type="Proteomes" id="UP000828390"/>
    </source>
</evidence>
<protein>
    <recommendedName>
        <fullName evidence="11">MAGUK p55 subfamily member 5</fullName>
    </recommendedName>
</protein>
<organism evidence="9 10">
    <name type="scientific">Dreissena polymorpha</name>
    <name type="common">Zebra mussel</name>
    <name type="synonym">Mytilus polymorpha</name>
    <dbReference type="NCBI Taxonomy" id="45954"/>
    <lineage>
        <taxon>Eukaryota</taxon>
        <taxon>Metazoa</taxon>
        <taxon>Spiralia</taxon>
        <taxon>Lophotrochozoa</taxon>
        <taxon>Mollusca</taxon>
        <taxon>Bivalvia</taxon>
        <taxon>Autobranchia</taxon>
        <taxon>Heteroconchia</taxon>
        <taxon>Euheterodonta</taxon>
        <taxon>Imparidentia</taxon>
        <taxon>Neoheterodontei</taxon>
        <taxon>Myida</taxon>
        <taxon>Dreissenoidea</taxon>
        <taxon>Dreissenidae</taxon>
        <taxon>Dreissena</taxon>
    </lineage>
</organism>
<evidence type="ECO:0000259" key="8">
    <source>
        <dbReference type="PROSITE" id="PS50106"/>
    </source>
</evidence>
<dbReference type="CDD" id="cd00071">
    <property type="entry name" value="GMPK"/>
    <property type="match status" value="1"/>
</dbReference>
<dbReference type="SMART" id="SM00326">
    <property type="entry name" value="SH3"/>
    <property type="match status" value="1"/>
</dbReference>
<dbReference type="PROSITE" id="PS50002">
    <property type="entry name" value="SH3"/>
    <property type="match status" value="1"/>
</dbReference>
<evidence type="ECO:0000259" key="6">
    <source>
        <dbReference type="PROSITE" id="PS50002"/>
    </source>
</evidence>
<evidence type="ECO:0000256" key="4">
    <source>
        <dbReference type="SAM" id="Coils"/>
    </source>
</evidence>
<dbReference type="SMART" id="SM00072">
    <property type="entry name" value="GuKc"/>
    <property type="match status" value="1"/>
</dbReference>
<feature type="domain" description="Guanylate kinase-like" evidence="7">
    <location>
        <begin position="923"/>
        <end position="1108"/>
    </location>
</feature>
<sequence length="1123" mass="128021">MVSSLSPYSTVMDLSVTSDLPDSGSPNNTILRSRSLHDKLLPSNVSGDYENLGPTGSLEDFHHFTHGYNCTSSRFGSLETLPKKRPPDFDQGQAKVNSLWKNLDMKSKVKVQDGERNHELVSNHWSHLERKHSKVKEMNQITQDDNFKTNNGTLFYDIEQEIVEDRAESPKVDYDDEEYDYLSISVDIPPTKQRFGFSVSGGCDEMFSPRVDSIAKGSPAEKASLLVGDEIIEVNGKSLENVSHADVIAYIHKCIKSKSIHLRVKRKKGDKQVAVSSENIQNAYIVAVEEDAKRRLEDLLFNHKLTPVDMTKNVGGESENQATDEINYSTESSLDLSLERAVLQSSMPYMTQSGPMTNGHVEMADMNGYKEVKKGKGKKSKGSSMGSNETPMIDNLLMERMNSQNHLNKYDMDDSFEDVHSSIEFDPEKHREMAIDVPKNFHPSAKTQPRFPSSTHSSPRSTPVKESAKNGKTNTNSDEQLRIKHHQEEIRKRNEREEQRLKEQEFLRASLRRSEKLRALQKAQSKQNQAGVDNTAYANEDEDSGGFEEGYVSGRHTQNSRDYMKKNIGNGDVLALLRHMKEIVHSKEGKEKLKFLTNFFDQTQFQNAVDVHQKVLEVKRHTPQYRAECLNARELREEGVSALCSMKSPVTTELLSILNKPQMKELLYTQDSVAELQFKSSADQEPPNEDPHIPNSVPDTASVIRIVHLEKTTEPLGATVRNDGESVIISRIVKGGTADKSRLLHEGDEILDINGMSMKGMDINEVSDRLAEMTGTITFTIYPCNEYTPAPVNTSIMHVKALFNYDPEDDLYIPCRELGLSFIKSEILHVINQEDPNWWQAYREGEEDHQSLAGLIPSKAFHEQREQMRLTIGTENKENQKKGRSCSCGRANKKKKKRKQKEDQDEVLSYQEVAQYYPEPNRRRPIVLIGPANVGRQELRQRLMESDYDRFAAAIPHTSRPIKTDNEPEINGKDYHFVSRMAFENDIHAGKFIEHGEFDKNLYGTSVDAVRQVISSGKICVLNTDPEALYMLYETDLKPYVIFVYPANIEKLRQIHHHLGLVDTKDDELRSIIERAREMEDRFGHLFDHILVNQDMDKAFDELVTEINRIEVEPQWVPVEWTR</sequence>
<feature type="domain" description="SH3" evidence="6">
    <location>
        <begin position="794"/>
        <end position="866"/>
    </location>
</feature>
<dbReference type="AlphaFoldDB" id="A0A9D4R2Y2"/>